<dbReference type="AlphaFoldDB" id="A0A4Y2QDF3"/>
<evidence type="ECO:0000313" key="1">
    <source>
        <dbReference type="EMBL" id="GBN61494.1"/>
    </source>
</evidence>
<proteinExistence type="predicted"/>
<dbReference type="EMBL" id="BGPR01220549">
    <property type="protein sequence ID" value="GBN61494.1"/>
    <property type="molecule type" value="Genomic_DNA"/>
</dbReference>
<comment type="caution">
    <text evidence="1">The sequence shown here is derived from an EMBL/GenBank/DDBJ whole genome shotgun (WGS) entry which is preliminary data.</text>
</comment>
<protein>
    <submittedName>
        <fullName evidence="1">Uncharacterized protein</fullName>
    </submittedName>
</protein>
<reference evidence="1 2" key="1">
    <citation type="journal article" date="2019" name="Sci. Rep.">
        <title>Orb-weaving spider Araneus ventricosus genome elucidates the spidroin gene catalogue.</title>
        <authorList>
            <person name="Kono N."/>
            <person name="Nakamura H."/>
            <person name="Ohtoshi R."/>
            <person name="Moran D.A.P."/>
            <person name="Shinohara A."/>
            <person name="Yoshida Y."/>
            <person name="Fujiwara M."/>
            <person name="Mori M."/>
            <person name="Tomita M."/>
            <person name="Arakawa K."/>
        </authorList>
    </citation>
    <scope>NUCLEOTIDE SEQUENCE [LARGE SCALE GENOMIC DNA]</scope>
</reference>
<accession>A0A4Y2QDF3</accession>
<keyword evidence="2" id="KW-1185">Reference proteome</keyword>
<sequence length="69" mass="7888">MGLEVDKLDTDELVEELTEMHCGSRQEVVKESVREGEVAKESVREGEGNSKAAIFWRNKRNAEIMENYS</sequence>
<gene>
    <name evidence="1" type="ORF">AVEN_51248_1</name>
</gene>
<organism evidence="1 2">
    <name type="scientific">Araneus ventricosus</name>
    <name type="common">Orbweaver spider</name>
    <name type="synonym">Epeira ventricosa</name>
    <dbReference type="NCBI Taxonomy" id="182803"/>
    <lineage>
        <taxon>Eukaryota</taxon>
        <taxon>Metazoa</taxon>
        <taxon>Ecdysozoa</taxon>
        <taxon>Arthropoda</taxon>
        <taxon>Chelicerata</taxon>
        <taxon>Arachnida</taxon>
        <taxon>Araneae</taxon>
        <taxon>Araneomorphae</taxon>
        <taxon>Entelegynae</taxon>
        <taxon>Araneoidea</taxon>
        <taxon>Araneidae</taxon>
        <taxon>Araneus</taxon>
    </lineage>
</organism>
<feature type="non-terminal residue" evidence="1">
    <location>
        <position position="69"/>
    </location>
</feature>
<dbReference type="Proteomes" id="UP000499080">
    <property type="component" value="Unassembled WGS sequence"/>
</dbReference>
<evidence type="ECO:0000313" key="2">
    <source>
        <dbReference type="Proteomes" id="UP000499080"/>
    </source>
</evidence>
<name>A0A4Y2QDF3_ARAVE</name>